<sequence length="108" mass="11923">MTKYKVVADFRDLQDGDHIYREGHVYPRKGKRLDEDRVAELAGSDNAQGKPLIVAVSDEGEQETSEGEVSVDSTRYPKHNGGGWYELSNGETVQGKDAAIDAEAKLQK</sequence>
<reference evidence="3" key="1">
    <citation type="journal article" date="2019" name="Int. J. Syst. Evol. Microbiol.">
        <title>The Global Catalogue of Microorganisms (GCM) 10K type strain sequencing project: providing services to taxonomists for standard genome sequencing and annotation.</title>
        <authorList>
            <consortium name="The Broad Institute Genomics Platform"/>
            <consortium name="The Broad Institute Genome Sequencing Center for Infectious Disease"/>
            <person name="Wu L."/>
            <person name="Ma J."/>
        </authorList>
    </citation>
    <scope>NUCLEOTIDE SEQUENCE [LARGE SCALE GENOMIC DNA]</scope>
    <source>
        <strain evidence="3">JCM 4738</strain>
    </source>
</reference>
<evidence type="ECO:0000256" key="1">
    <source>
        <dbReference type="SAM" id="MobiDB-lite"/>
    </source>
</evidence>
<organism evidence="2 3">
    <name type="scientific">Bhargavaea changchunensis</name>
    <dbReference type="NCBI Taxonomy" id="2134037"/>
    <lineage>
        <taxon>Bacteria</taxon>
        <taxon>Bacillati</taxon>
        <taxon>Bacillota</taxon>
        <taxon>Bacilli</taxon>
        <taxon>Bacillales</taxon>
        <taxon>Caryophanaceae</taxon>
        <taxon>Bhargavaea</taxon>
    </lineage>
</organism>
<proteinExistence type="predicted"/>
<dbReference type="RefSeq" id="WP_157297366.1">
    <property type="nucleotide sequence ID" value="NZ_JBHTCT010000011.1"/>
</dbReference>
<comment type="caution">
    <text evidence="2">The sequence shown here is derived from an EMBL/GenBank/DDBJ whole genome shotgun (WGS) entry which is preliminary data.</text>
</comment>
<accession>A0ABW2NF31</accession>
<feature type="region of interest" description="Disordered" evidence="1">
    <location>
        <begin position="58"/>
        <end position="77"/>
    </location>
</feature>
<name>A0ABW2NF31_9BACL</name>
<dbReference type="EMBL" id="JBHTCT010000011">
    <property type="protein sequence ID" value="MFC7364534.1"/>
    <property type="molecule type" value="Genomic_DNA"/>
</dbReference>
<protein>
    <submittedName>
        <fullName evidence="2">Uncharacterized protein</fullName>
    </submittedName>
</protein>
<dbReference type="Proteomes" id="UP001596483">
    <property type="component" value="Unassembled WGS sequence"/>
</dbReference>
<evidence type="ECO:0000313" key="2">
    <source>
        <dbReference type="EMBL" id="MFC7364534.1"/>
    </source>
</evidence>
<evidence type="ECO:0000313" key="3">
    <source>
        <dbReference type="Proteomes" id="UP001596483"/>
    </source>
</evidence>
<keyword evidence="3" id="KW-1185">Reference proteome</keyword>
<gene>
    <name evidence="2" type="ORF">ACFQQH_05260</name>
</gene>